<evidence type="ECO:0000313" key="7">
    <source>
        <dbReference type="Proteomes" id="UP001311799"/>
    </source>
</evidence>
<name>A0AAV9Y356_9CRYT</name>
<dbReference type="Pfam" id="PF00160">
    <property type="entry name" value="Pro_isomerase"/>
    <property type="match status" value="1"/>
</dbReference>
<dbReference type="AlphaFoldDB" id="A0AAV9Y356"/>
<accession>A0AAV9Y356</accession>
<dbReference type="PROSITE" id="PS00170">
    <property type="entry name" value="CSA_PPIASE_1"/>
    <property type="match status" value="1"/>
</dbReference>
<keyword evidence="4" id="KW-0732">Signal</keyword>
<dbReference type="PRINTS" id="PR00153">
    <property type="entry name" value="CSAPPISMRASE"/>
</dbReference>
<dbReference type="EC" id="5.2.1.8" evidence="4"/>
<dbReference type="PROSITE" id="PS50072">
    <property type="entry name" value="CSA_PPIASE_2"/>
    <property type="match status" value="1"/>
</dbReference>
<dbReference type="EMBL" id="JAWDEY010000007">
    <property type="protein sequence ID" value="KAK6590285.1"/>
    <property type="molecule type" value="Genomic_DNA"/>
</dbReference>
<dbReference type="SUPFAM" id="SSF50891">
    <property type="entry name" value="Cyclophilin-like"/>
    <property type="match status" value="1"/>
</dbReference>
<evidence type="ECO:0000256" key="1">
    <source>
        <dbReference type="ARBA" id="ARBA00000971"/>
    </source>
</evidence>
<organism evidence="6 7">
    <name type="scientific">Cryptosporidium xiaoi</name>
    <dbReference type="NCBI Taxonomy" id="659607"/>
    <lineage>
        <taxon>Eukaryota</taxon>
        <taxon>Sar</taxon>
        <taxon>Alveolata</taxon>
        <taxon>Apicomplexa</taxon>
        <taxon>Conoidasida</taxon>
        <taxon>Coccidia</taxon>
        <taxon>Eucoccidiorida</taxon>
        <taxon>Eimeriorina</taxon>
        <taxon>Cryptosporidiidae</taxon>
        <taxon>Cryptosporidium</taxon>
    </lineage>
</organism>
<feature type="chain" id="PRO_5043111196" description="Peptidyl-prolyl cis-trans isomerase" evidence="4">
    <location>
        <begin position="18"/>
        <end position="208"/>
    </location>
</feature>
<dbReference type="Proteomes" id="UP001311799">
    <property type="component" value="Unassembled WGS sequence"/>
</dbReference>
<feature type="domain" description="PPIase cyclophilin-type" evidence="5">
    <location>
        <begin position="33"/>
        <end position="208"/>
    </location>
</feature>
<comment type="similarity">
    <text evidence="4">Belongs to the cyclophilin-type PPIase family.</text>
</comment>
<gene>
    <name evidence="6" type="ORF">RS030_162508</name>
</gene>
<comment type="catalytic activity">
    <reaction evidence="1 4">
        <text>[protein]-peptidylproline (omega=180) = [protein]-peptidylproline (omega=0)</text>
        <dbReference type="Rhea" id="RHEA:16237"/>
        <dbReference type="Rhea" id="RHEA-COMP:10747"/>
        <dbReference type="Rhea" id="RHEA-COMP:10748"/>
        <dbReference type="ChEBI" id="CHEBI:83833"/>
        <dbReference type="ChEBI" id="CHEBI:83834"/>
        <dbReference type="EC" id="5.2.1.8"/>
    </reaction>
</comment>
<evidence type="ECO:0000256" key="3">
    <source>
        <dbReference type="ARBA" id="ARBA00023235"/>
    </source>
</evidence>
<keyword evidence="2 4" id="KW-0697">Rotamase</keyword>
<dbReference type="GO" id="GO:0003755">
    <property type="term" value="F:peptidyl-prolyl cis-trans isomerase activity"/>
    <property type="evidence" value="ECO:0007669"/>
    <property type="project" value="UniProtKB-UniRule"/>
</dbReference>
<keyword evidence="7" id="KW-1185">Reference proteome</keyword>
<dbReference type="FunFam" id="2.40.100.10:FF:000025">
    <property type="entry name" value="Peptidyl-prolyl cis-trans isomerase CYP19-2"/>
    <property type="match status" value="1"/>
</dbReference>
<protein>
    <recommendedName>
        <fullName evidence="4">Peptidyl-prolyl cis-trans isomerase</fullName>
        <shortName evidence="4">PPIase</shortName>
        <ecNumber evidence="4">5.2.1.8</ecNumber>
    </recommendedName>
</protein>
<evidence type="ECO:0000256" key="4">
    <source>
        <dbReference type="RuleBase" id="RU363019"/>
    </source>
</evidence>
<dbReference type="InterPro" id="IPR002130">
    <property type="entry name" value="Cyclophilin-type_PPIase_dom"/>
</dbReference>
<reference evidence="6 7" key="1">
    <citation type="submission" date="2023-10" db="EMBL/GenBank/DDBJ databases">
        <title>Comparative genomics analysis reveals potential genetic determinants of host preference in Cryptosporidium xiaoi.</title>
        <authorList>
            <person name="Xiao L."/>
            <person name="Li J."/>
        </authorList>
    </citation>
    <scope>NUCLEOTIDE SEQUENCE [LARGE SCALE GENOMIC DNA]</scope>
    <source>
        <strain evidence="6 7">52996</strain>
    </source>
</reference>
<proteinExistence type="inferred from homology"/>
<dbReference type="GO" id="GO:0005737">
    <property type="term" value="C:cytoplasm"/>
    <property type="evidence" value="ECO:0007669"/>
    <property type="project" value="TreeGrafter"/>
</dbReference>
<dbReference type="Gene3D" id="2.40.100.10">
    <property type="entry name" value="Cyclophilin-like"/>
    <property type="match status" value="1"/>
</dbReference>
<comment type="function">
    <text evidence="4">PPIases accelerate the folding of proteins. It catalyzes the cis-trans isomerization of proline imidic peptide bonds in oligopeptides.</text>
</comment>
<keyword evidence="3 4" id="KW-0413">Isomerase</keyword>
<dbReference type="InterPro" id="IPR029000">
    <property type="entry name" value="Cyclophilin-like_dom_sf"/>
</dbReference>
<sequence length="208" mass="22566">MKVLLFGLFTLFSLVLSQEKLNPNSIDPSVVIEMMVTIGGGEKKPLRIGLFGNEVPMTVFNFYSLCIGGTKDENGKDLSYIGSTFHRVIPGFMAQGGDFTNGNGTGGKSVYGESFNDENFNVLHSPFVISMANRGPNTNGSQFFITFSDTKHLDGKHVVFGRLVDDESKLTLTKIEQAGSASGRTSKRIEVVGCTHYSGTPPKNILVQ</sequence>
<evidence type="ECO:0000313" key="6">
    <source>
        <dbReference type="EMBL" id="KAK6590285.1"/>
    </source>
</evidence>
<dbReference type="GO" id="GO:0016018">
    <property type="term" value="F:cyclosporin A binding"/>
    <property type="evidence" value="ECO:0007669"/>
    <property type="project" value="TreeGrafter"/>
</dbReference>
<dbReference type="PANTHER" id="PTHR11071">
    <property type="entry name" value="PEPTIDYL-PROLYL CIS-TRANS ISOMERASE"/>
    <property type="match status" value="1"/>
</dbReference>
<comment type="caution">
    <text evidence="6">The sequence shown here is derived from an EMBL/GenBank/DDBJ whole genome shotgun (WGS) entry which is preliminary data.</text>
</comment>
<dbReference type="InterPro" id="IPR020892">
    <property type="entry name" value="Cyclophilin-type_PPIase_CS"/>
</dbReference>
<dbReference type="PANTHER" id="PTHR11071:SF561">
    <property type="entry name" value="PEPTIDYL-PROLYL CIS-TRANS ISOMERASE D-RELATED"/>
    <property type="match status" value="1"/>
</dbReference>
<dbReference type="GO" id="GO:0006457">
    <property type="term" value="P:protein folding"/>
    <property type="evidence" value="ECO:0007669"/>
    <property type="project" value="InterPro"/>
</dbReference>
<evidence type="ECO:0000259" key="5">
    <source>
        <dbReference type="PROSITE" id="PS50072"/>
    </source>
</evidence>
<evidence type="ECO:0000256" key="2">
    <source>
        <dbReference type="ARBA" id="ARBA00023110"/>
    </source>
</evidence>
<feature type="signal peptide" evidence="4">
    <location>
        <begin position="1"/>
        <end position="17"/>
    </location>
</feature>